<evidence type="ECO:0000256" key="2">
    <source>
        <dbReference type="ARBA" id="ARBA00011471"/>
    </source>
</evidence>
<proteinExistence type="inferred from homology"/>
<evidence type="ECO:0000256" key="6">
    <source>
        <dbReference type="ARBA" id="ARBA00022519"/>
    </source>
</evidence>
<dbReference type="PANTHER" id="PTHR30625:SF16">
    <property type="entry name" value="BIOPOLYMER TRANSPORT PROTEIN EXBB"/>
    <property type="match status" value="1"/>
</dbReference>
<keyword evidence="8 12" id="KW-0653">Protein transport</keyword>
<evidence type="ECO:0000256" key="1">
    <source>
        <dbReference type="ARBA" id="ARBA00004429"/>
    </source>
</evidence>
<protein>
    <recommendedName>
        <fullName evidence="3">Biopolymer transport protein ExbB</fullName>
    </recommendedName>
</protein>
<dbReference type="InterPro" id="IPR050790">
    <property type="entry name" value="ExbB/TolQ_transport"/>
</dbReference>
<keyword evidence="6" id="KW-0997">Cell inner membrane</keyword>
<keyword evidence="17" id="KW-1185">Reference proteome</keyword>
<organism evidence="16 17">
    <name type="scientific">Chromobacterium aquaticum</name>
    <dbReference type="NCBI Taxonomy" id="467180"/>
    <lineage>
        <taxon>Bacteria</taxon>
        <taxon>Pseudomonadati</taxon>
        <taxon>Pseudomonadota</taxon>
        <taxon>Betaproteobacteria</taxon>
        <taxon>Neisseriales</taxon>
        <taxon>Chromobacteriaceae</taxon>
        <taxon>Chromobacterium</taxon>
    </lineage>
</organism>
<evidence type="ECO:0000256" key="9">
    <source>
        <dbReference type="ARBA" id="ARBA00022989"/>
    </source>
</evidence>
<comment type="similarity">
    <text evidence="12">Belongs to the exbB/tolQ family.</text>
</comment>
<feature type="signal peptide" evidence="14">
    <location>
        <begin position="1"/>
        <end position="25"/>
    </location>
</feature>
<evidence type="ECO:0000256" key="13">
    <source>
        <dbReference type="SAM" id="Phobius"/>
    </source>
</evidence>
<sequence length="256" mass="26158">MMNTMKRAAVGCALAGACWPLTALAGTGAPLPADLSALGMYRAADPVVKSVILGLLMAALACWVVLLVKGAELWRAGRETGRALTLLGGAATLADARVGCGALPAHALTRSLLAETEAELRLSAASAPRDSVQARAGFRLEQWQAERGRRLAAGIGLLATIGAVAPFIGLFGTVWGIMNSFVGIARSGSSSLATVAPGIAEALLATAVGLVAAIPAVVIYNLFSRALARHKGRSQQAAGLALLLLSRELDVRAETA</sequence>
<reference evidence="17" key="1">
    <citation type="journal article" date="2019" name="Int. J. Syst. Evol. Microbiol.">
        <title>The Global Catalogue of Microorganisms (GCM) 10K type strain sequencing project: providing services to taxonomists for standard genome sequencing and annotation.</title>
        <authorList>
            <consortium name="The Broad Institute Genomics Platform"/>
            <consortium name="The Broad Institute Genome Sequencing Center for Infectious Disease"/>
            <person name="Wu L."/>
            <person name="Ma J."/>
        </authorList>
    </citation>
    <scope>NUCLEOTIDE SEQUENCE [LARGE SCALE GENOMIC DNA]</scope>
    <source>
        <strain evidence="17">CGMCC 4.7608</strain>
    </source>
</reference>
<evidence type="ECO:0000256" key="12">
    <source>
        <dbReference type="RuleBase" id="RU004057"/>
    </source>
</evidence>
<dbReference type="NCBIfam" id="TIGR02797">
    <property type="entry name" value="exbB"/>
    <property type="match status" value="1"/>
</dbReference>
<keyword evidence="10 13" id="KW-0472">Membrane</keyword>
<comment type="caution">
    <text evidence="16">The sequence shown here is derived from an EMBL/GenBank/DDBJ whole genome shotgun (WGS) entry which is preliminary data.</text>
</comment>
<dbReference type="EMBL" id="JBHSEK010000013">
    <property type="protein sequence ID" value="MFC4491408.1"/>
    <property type="molecule type" value="Genomic_DNA"/>
</dbReference>
<comment type="subunit">
    <text evidence="2">The accessory proteins ExbB and ExbD seem to form a complex with TonB.</text>
</comment>
<dbReference type="Proteomes" id="UP001595999">
    <property type="component" value="Unassembled WGS sequence"/>
</dbReference>
<evidence type="ECO:0000256" key="11">
    <source>
        <dbReference type="ARBA" id="ARBA00024816"/>
    </source>
</evidence>
<evidence type="ECO:0000256" key="4">
    <source>
        <dbReference type="ARBA" id="ARBA00022448"/>
    </source>
</evidence>
<keyword evidence="7 13" id="KW-0812">Transmembrane</keyword>
<dbReference type="InterPro" id="IPR002898">
    <property type="entry name" value="MotA_ExbB_proton_chnl"/>
</dbReference>
<evidence type="ECO:0000256" key="8">
    <source>
        <dbReference type="ARBA" id="ARBA00022927"/>
    </source>
</evidence>
<feature type="transmembrane region" description="Helical" evidence="13">
    <location>
        <begin position="151"/>
        <end position="178"/>
    </location>
</feature>
<feature type="transmembrane region" description="Helical" evidence="13">
    <location>
        <begin position="49"/>
        <end position="68"/>
    </location>
</feature>
<accession>A0ABV8ZUM4</accession>
<evidence type="ECO:0000313" key="17">
    <source>
        <dbReference type="Proteomes" id="UP001595999"/>
    </source>
</evidence>
<feature type="domain" description="MotA/TolQ/ExbB proton channel" evidence="15">
    <location>
        <begin position="139"/>
        <end position="230"/>
    </location>
</feature>
<feature type="chain" id="PRO_5047381786" description="Biopolymer transport protein ExbB" evidence="14">
    <location>
        <begin position="26"/>
        <end position="256"/>
    </location>
</feature>
<evidence type="ECO:0000313" key="16">
    <source>
        <dbReference type="EMBL" id="MFC4491408.1"/>
    </source>
</evidence>
<dbReference type="InterPro" id="IPR014164">
    <property type="entry name" value="TonB_ExbB_1"/>
</dbReference>
<keyword evidence="4 12" id="KW-0813">Transport</keyword>
<name>A0ABV8ZUM4_9NEIS</name>
<keyword evidence="14" id="KW-0732">Signal</keyword>
<comment type="function">
    <text evidence="11">Involved in the TonB-dependent energy-dependent transport of various receptor-bound substrates. Protects ExbD from proteolytic degradation and functionally stabilizes TonB.</text>
</comment>
<evidence type="ECO:0000259" key="15">
    <source>
        <dbReference type="Pfam" id="PF01618"/>
    </source>
</evidence>
<evidence type="ECO:0000256" key="14">
    <source>
        <dbReference type="SAM" id="SignalP"/>
    </source>
</evidence>
<evidence type="ECO:0000256" key="7">
    <source>
        <dbReference type="ARBA" id="ARBA00022692"/>
    </source>
</evidence>
<gene>
    <name evidence="16" type="primary">exbB</name>
    <name evidence="16" type="ORF">ACFO0R_17500</name>
</gene>
<dbReference type="PROSITE" id="PS51257">
    <property type="entry name" value="PROKAR_LIPOPROTEIN"/>
    <property type="match status" value="1"/>
</dbReference>
<evidence type="ECO:0000256" key="5">
    <source>
        <dbReference type="ARBA" id="ARBA00022475"/>
    </source>
</evidence>
<keyword evidence="9 13" id="KW-1133">Transmembrane helix</keyword>
<dbReference type="PANTHER" id="PTHR30625">
    <property type="entry name" value="PROTEIN TOLQ"/>
    <property type="match status" value="1"/>
</dbReference>
<keyword evidence="5" id="KW-1003">Cell membrane</keyword>
<feature type="transmembrane region" description="Helical" evidence="13">
    <location>
        <begin position="198"/>
        <end position="223"/>
    </location>
</feature>
<dbReference type="Pfam" id="PF01618">
    <property type="entry name" value="MotA_ExbB"/>
    <property type="match status" value="1"/>
</dbReference>
<evidence type="ECO:0000256" key="10">
    <source>
        <dbReference type="ARBA" id="ARBA00023136"/>
    </source>
</evidence>
<evidence type="ECO:0000256" key="3">
    <source>
        <dbReference type="ARBA" id="ARBA00022093"/>
    </source>
</evidence>
<comment type="subcellular location">
    <subcellularLocation>
        <location evidence="1">Cell inner membrane</location>
        <topology evidence="1">Multi-pass membrane protein</topology>
    </subcellularLocation>
    <subcellularLocation>
        <location evidence="12">Membrane</location>
        <topology evidence="12">Multi-pass membrane protein</topology>
    </subcellularLocation>
</comment>